<dbReference type="AlphaFoldDB" id="A0AAE3HEG9"/>
<sequence>MSKIYTRMGDGRRVEMTREELRVEIEDGANNGATKGKVPGLTDDELDHLLDIFVTPERVVSVSPEDLIVMSTDVAPDTIIMNFSEYGGVGVPADTVTANMIAERVTGLDCVQNAFRGGNAKGQSVSAMQIQQEIESLLMNSINPLFYIVMPNFGAYYKPDGPFENCGDLMAAGKIEEARQTYENIVPSSIKDITFVARNAATVGADALNIDTTAAAGDAEFLAVLKATEKIKEETDMGVAINMANHFVLGMHGELEYDGKILAGMMPHDQVKVTEKAGASICGPVVNTSTKKSVAWNVAKTVAVMKECSKQSNIPIHPNLGMGVCGAPMVEIPPIDAVSRAAKALVEVGRADGI</sequence>
<keyword evidence="4" id="KW-0489">Methyltransferase</keyword>
<evidence type="ECO:0000313" key="9">
    <source>
        <dbReference type="EMBL" id="MCQ6963793.1"/>
    </source>
</evidence>
<evidence type="ECO:0000313" key="10">
    <source>
        <dbReference type="Proteomes" id="UP001206983"/>
    </source>
</evidence>
<evidence type="ECO:0000256" key="6">
    <source>
        <dbReference type="ARBA" id="ARBA00022774"/>
    </source>
</evidence>
<dbReference type="Pfam" id="PF09505">
    <property type="entry name" value="Dimeth_Pyl"/>
    <property type="match status" value="1"/>
</dbReference>
<comment type="catalytic activity">
    <reaction evidence="8">
        <text>Co(I)-[dimethylamine-specific corrinoid protein] + dimethylamine + H(+) = methyl-Co(III)-[dimethylamine-specific corrinoid protein] + methylamine</text>
        <dbReference type="Rhea" id="RHEA:41175"/>
        <dbReference type="Rhea" id="RHEA-COMP:11122"/>
        <dbReference type="Rhea" id="RHEA-COMP:11123"/>
        <dbReference type="ChEBI" id="CHEBI:15378"/>
        <dbReference type="ChEBI" id="CHEBI:58040"/>
        <dbReference type="ChEBI" id="CHEBI:59338"/>
        <dbReference type="ChEBI" id="CHEBI:85033"/>
        <dbReference type="ChEBI" id="CHEBI:85035"/>
        <dbReference type="EC" id="2.1.1.249"/>
    </reaction>
</comment>
<dbReference type="EC" id="2.1.1.249" evidence="3"/>
<dbReference type="InterPro" id="IPR012653">
    <property type="entry name" value="Dimeth_MeTrfase_MtbB"/>
</dbReference>
<dbReference type="Proteomes" id="UP001206983">
    <property type="component" value="Unassembled WGS sequence"/>
</dbReference>
<evidence type="ECO:0000256" key="7">
    <source>
        <dbReference type="ARBA" id="ARBA00022994"/>
    </source>
</evidence>
<evidence type="ECO:0000256" key="1">
    <source>
        <dbReference type="ARBA" id="ARBA00004890"/>
    </source>
</evidence>
<evidence type="ECO:0000256" key="3">
    <source>
        <dbReference type="ARBA" id="ARBA00012854"/>
    </source>
</evidence>
<organism evidence="9 10">
    <name type="scientific">Methanolobus chelungpuianus</name>
    <dbReference type="NCBI Taxonomy" id="502115"/>
    <lineage>
        <taxon>Archaea</taxon>
        <taxon>Methanobacteriati</taxon>
        <taxon>Methanobacteriota</taxon>
        <taxon>Stenosarchaea group</taxon>
        <taxon>Methanomicrobia</taxon>
        <taxon>Methanosarcinales</taxon>
        <taxon>Methanosarcinaceae</taxon>
        <taxon>Methanolobus</taxon>
    </lineage>
</organism>
<name>A0AAE3HEG9_9EURY</name>
<dbReference type="GO" id="GO:0043791">
    <property type="term" value="F:dimethylamine methyltransferase activity"/>
    <property type="evidence" value="ECO:0007669"/>
    <property type="project" value="UniProtKB-EC"/>
</dbReference>
<comment type="similarity">
    <text evidence="2">Belongs to the dimethylamine methyltransferase family.</text>
</comment>
<keyword evidence="5" id="KW-0808">Transferase</keyword>
<dbReference type="GO" id="GO:0032259">
    <property type="term" value="P:methylation"/>
    <property type="evidence" value="ECO:0007669"/>
    <property type="project" value="UniProtKB-KW"/>
</dbReference>
<dbReference type="GO" id="GO:0015948">
    <property type="term" value="P:methanogenesis"/>
    <property type="evidence" value="ECO:0007669"/>
    <property type="project" value="UniProtKB-KW"/>
</dbReference>
<dbReference type="EMBL" id="JTEO01000010">
    <property type="protein sequence ID" value="MCQ6963793.1"/>
    <property type="molecule type" value="Genomic_DNA"/>
</dbReference>
<protein>
    <recommendedName>
        <fullName evidence="3">[dimethylamine--corrinoid protein] Co-methyltransferase</fullName>
        <ecNumber evidence="3">2.1.1.249</ecNumber>
    </recommendedName>
</protein>
<keyword evidence="10" id="KW-1185">Reference proteome</keyword>
<comment type="caution">
    <text evidence="9">The sequence shown here is derived from an EMBL/GenBank/DDBJ whole genome shotgun (WGS) entry which is preliminary data.</text>
</comment>
<accession>A0AAE3HEG9</accession>
<keyword evidence="7" id="KW-0484">Methanogenesis</keyword>
<evidence type="ECO:0000256" key="2">
    <source>
        <dbReference type="ARBA" id="ARBA00008844"/>
    </source>
</evidence>
<reference evidence="9 10" key="1">
    <citation type="journal article" date="2011" name="Appl. Environ. Microbiol.">
        <title>Methanogenic archaea isolated from Taiwan's Chelungpu fault.</title>
        <authorList>
            <person name="Wu S.Y."/>
            <person name="Lai M.C."/>
        </authorList>
    </citation>
    <scope>NUCLEOTIDE SEQUENCE [LARGE SCALE GENOMIC DNA]</scope>
    <source>
        <strain evidence="9 10">St545Mb</strain>
    </source>
</reference>
<proteinExistence type="inferred from homology"/>
<evidence type="ECO:0000256" key="5">
    <source>
        <dbReference type="ARBA" id="ARBA00022679"/>
    </source>
</evidence>
<comment type="pathway">
    <text evidence="1">One-carbon metabolism; methanogenesis from dimethylamine.</text>
</comment>
<keyword evidence="6" id="KW-0669">Pyrrolysine</keyword>
<gene>
    <name evidence="9" type="ORF">PV02_12085</name>
</gene>
<evidence type="ECO:0000256" key="8">
    <source>
        <dbReference type="ARBA" id="ARBA00029367"/>
    </source>
</evidence>
<evidence type="ECO:0000256" key="4">
    <source>
        <dbReference type="ARBA" id="ARBA00022603"/>
    </source>
</evidence>